<gene>
    <name evidence="1" type="ORF">JR316_0008655</name>
</gene>
<reference evidence="1" key="1">
    <citation type="submission" date="2021-10" db="EMBL/GenBank/DDBJ databases">
        <title>Psilocybe cubensis genome.</title>
        <authorList>
            <person name="Mckernan K.J."/>
            <person name="Crawford S."/>
            <person name="Trippe A."/>
            <person name="Kane L.T."/>
            <person name="Mclaughlin S."/>
        </authorList>
    </citation>
    <scope>NUCLEOTIDE SEQUENCE</scope>
    <source>
        <strain evidence="1">MGC-MH-2018</strain>
    </source>
</reference>
<dbReference type="Proteomes" id="UP000664032">
    <property type="component" value="Unassembled WGS sequence"/>
</dbReference>
<protein>
    <submittedName>
        <fullName evidence="1">Uncharacterized protein</fullName>
    </submittedName>
</protein>
<name>A0ACB8GS07_PSICU</name>
<organism evidence="1 2">
    <name type="scientific">Psilocybe cubensis</name>
    <name type="common">Psychedelic mushroom</name>
    <name type="synonym">Stropharia cubensis</name>
    <dbReference type="NCBI Taxonomy" id="181762"/>
    <lineage>
        <taxon>Eukaryota</taxon>
        <taxon>Fungi</taxon>
        <taxon>Dikarya</taxon>
        <taxon>Basidiomycota</taxon>
        <taxon>Agaricomycotina</taxon>
        <taxon>Agaricomycetes</taxon>
        <taxon>Agaricomycetidae</taxon>
        <taxon>Agaricales</taxon>
        <taxon>Agaricineae</taxon>
        <taxon>Strophariaceae</taxon>
        <taxon>Psilocybe</taxon>
    </lineage>
</organism>
<keyword evidence="2" id="KW-1185">Reference proteome</keyword>
<accession>A0ACB8GS07</accession>
<dbReference type="EMBL" id="JAFIQS020000008">
    <property type="protein sequence ID" value="KAH9478202.1"/>
    <property type="molecule type" value="Genomic_DNA"/>
</dbReference>
<evidence type="ECO:0000313" key="1">
    <source>
        <dbReference type="EMBL" id="KAH9478202.1"/>
    </source>
</evidence>
<sequence>MIMFTNLNSPKMKISALMYVFLLQVVSLASAKGNQHRSDKYHKDRSFIFGGMRFGEGYDPDWAPGTSHHRYTFWPLSWPVSNDVTPGYAGYLDVQDKYGDSSNPDRKGGPMTVLFLTADSTNLAVVADQYTTEQLSLSIAANCTSFVSESFLSNVTDSIKTYEGIPRPENVLQYYRSSSIALASSGYINNATYSAPGTPDTEVPQLFGLQCFNQTIGNTAPLSIEMKGIDGVKIAGVILSVLVGMAFMILGTLYCYRSYLKKKVQKKRDMVPLF</sequence>
<proteinExistence type="predicted"/>
<comment type="caution">
    <text evidence="1">The sequence shown here is derived from an EMBL/GenBank/DDBJ whole genome shotgun (WGS) entry which is preliminary data.</text>
</comment>
<evidence type="ECO:0000313" key="2">
    <source>
        <dbReference type="Proteomes" id="UP000664032"/>
    </source>
</evidence>